<gene>
    <name evidence="1" type="ORF">GUR47_25480</name>
</gene>
<sequence length="95" mass="10672">MFGLWPAQLPGFAFLAYATSRGRILIYRRLYLPTSRTGGQERCRRADVDDTAGFETKMVMAKSMVRRTIADMGPCQPCPTVRFSARALPLPWESG</sequence>
<accession>A0A6B3QS10</accession>
<organism evidence="1">
    <name type="scientific">Streptomyces tendae</name>
    <dbReference type="NCBI Taxonomy" id="1932"/>
    <lineage>
        <taxon>Bacteria</taxon>
        <taxon>Bacillati</taxon>
        <taxon>Actinomycetota</taxon>
        <taxon>Actinomycetes</taxon>
        <taxon>Kitasatosporales</taxon>
        <taxon>Streptomycetaceae</taxon>
        <taxon>Streptomyces</taxon>
    </lineage>
</organism>
<comment type="caution">
    <text evidence="1">The sequence shown here is derived from an EMBL/GenBank/DDBJ whole genome shotgun (WGS) entry which is preliminary data.</text>
</comment>
<dbReference type="AlphaFoldDB" id="A0A6B3QS10"/>
<protein>
    <submittedName>
        <fullName evidence="1">Transposase</fullName>
    </submittedName>
</protein>
<proteinExistence type="predicted"/>
<dbReference type="EMBL" id="JAAIFS010000005">
    <property type="protein sequence ID" value="NEV89980.1"/>
    <property type="molecule type" value="Genomic_DNA"/>
</dbReference>
<reference evidence="1" key="1">
    <citation type="journal article" date="2020" name="Microorganisms">
        <title>Isolation, Genomic and Metabolomic Characterization of Streptomyces tendae VITAKN with Quorum Sensing Inhibitory Activity from Southern India.</title>
        <authorList>
            <person name="Ishaque N.M."/>
            <person name="Burgsdorf I."/>
            <person name="Limlingan Malit J.J."/>
            <person name="Saha S."/>
            <person name="Teta R."/>
            <person name="Ewe D."/>
            <person name="Kannabiran K."/>
            <person name="Hrouzek P."/>
            <person name="Steindler L."/>
            <person name="Costantino V."/>
            <person name="Saurav K."/>
        </authorList>
    </citation>
    <scope>NUCLEOTIDE SEQUENCE</scope>
    <source>
        <strain evidence="1">VITAKN</strain>
    </source>
</reference>
<evidence type="ECO:0000313" key="1">
    <source>
        <dbReference type="EMBL" id="NEV89980.1"/>
    </source>
</evidence>
<name>A0A6B3QS10_STRTE</name>